<name>J9EMR3_WUCBA</name>
<organism evidence="1 2">
    <name type="scientific">Wuchereria bancrofti</name>
    <dbReference type="NCBI Taxonomy" id="6293"/>
    <lineage>
        <taxon>Eukaryota</taxon>
        <taxon>Metazoa</taxon>
        <taxon>Ecdysozoa</taxon>
        <taxon>Nematoda</taxon>
        <taxon>Chromadorea</taxon>
        <taxon>Rhabditida</taxon>
        <taxon>Spirurina</taxon>
        <taxon>Spiruromorpha</taxon>
        <taxon>Filarioidea</taxon>
        <taxon>Onchocercidae</taxon>
        <taxon>Wuchereria</taxon>
    </lineage>
</organism>
<reference evidence="2" key="1">
    <citation type="submission" date="2012-08" db="EMBL/GenBank/DDBJ databases">
        <title>The Genome Sequence of Wuchereria bancrofti.</title>
        <authorList>
            <person name="Nutman T.B."/>
            <person name="Fink D.L."/>
            <person name="Russ C."/>
            <person name="Young S."/>
            <person name="Zeng Q."/>
            <person name="Koehrsen M."/>
            <person name="Alvarado L."/>
            <person name="Berlin A."/>
            <person name="Chapman S.B."/>
            <person name="Chen Z."/>
            <person name="Freedman E."/>
            <person name="Gellesch M."/>
            <person name="Goldberg J."/>
            <person name="Griggs A."/>
            <person name="Gujja S."/>
            <person name="Heilman E.R."/>
            <person name="Heiman D."/>
            <person name="Hepburn T."/>
            <person name="Howarth C."/>
            <person name="Jen D."/>
            <person name="Larson L."/>
            <person name="Lewis B."/>
            <person name="Mehta T."/>
            <person name="Park D."/>
            <person name="Pearson M."/>
            <person name="Roberts A."/>
            <person name="Saif S."/>
            <person name="Shea T."/>
            <person name="Shenoy N."/>
            <person name="Sisk P."/>
            <person name="Stolte C."/>
            <person name="Sykes S."/>
            <person name="Walk T."/>
            <person name="White J."/>
            <person name="Yandava C."/>
            <person name="Haas B."/>
            <person name="Henn M.R."/>
            <person name="Nusbaum C."/>
            <person name="Birren B."/>
        </authorList>
    </citation>
    <scope>NUCLEOTIDE SEQUENCE [LARGE SCALE GENOMIC DNA]</scope>
    <source>
        <strain evidence="2">NA</strain>
    </source>
</reference>
<sequence length="152" mass="17267">MWETNRNRQYPKRYVENKPEQSDASAVMVIADGGIQTAFYTLPSEELKKVDYKRMIRVRSHGGLYVLKECIPIKVNVGKSSQKSASVVLDATPYSKAKVQQLCLSIFQMIRLNSKVFDPLDLDSNITKNQNVRIKPYSLWIGAASMFSNCDL</sequence>
<evidence type="ECO:0000313" key="1">
    <source>
        <dbReference type="EMBL" id="EJW83483.1"/>
    </source>
</evidence>
<dbReference type="AlphaFoldDB" id="J9EMR3"/>
<protein>
    <submittedName>
        <fullName evidence="1">Uncharacterized protein</fullName>
    </submittedName>
</protein>
<proteinExistence type="predicted"/>
<dbReference type="Proteomes" id="UP000004810">
    <property type="component" value="Unassembled WGS sequence"/>
</dbReference>
<comment type="caution">
    <text evidence="1">The sequence shown here is derived from an EMBL/GenBank/DDBJ whole genome shotgun (WGS) entry which is preliminary data.</text>
</comment>
<dbReference type="EMBL" id="ADBV01002174">
    <property type="protein sequence ID" value="EJW83483.1"/>
    <property type="molecule type" value="Genomic_DNA"/>
</dbReference>
<gene>
    <name evidence="1" type="ORF">WUBG_05606</name>
</gene>
<evidence type="ECO:0000313" key="2">
    <source>
        <dbReference type="Proteomes" id="UP000004810"/>
    </source>
</evidence>
<accession>J9EMR3</accession>